<evidence type="ECO:0000313" key="2">
    <source>
        <dbReference type="Proteomes" id="UP001497535"/>
    </source>
</evidence>
<reference evidence="1" key="1">
    <citation type="submission" date="2023-11" db="EMBL/GenBank/DDBJ databases">
        <authorList>
            <person name="Poullet M."/>
        </authorList>
    </citation>
    <scope>NUCLEOTIDE SEQUENCE</scope>
    <source>
        <strain evidence="1">E1834</strain>
    </source>
</reference>
<organism evidence="1 2">
    <name type="scientific">Meloidogyne enterolobii</name>
    <name type="common">Root-knot nematode worm</name>
    <name type="synonym">Meloidogyne mayaguensis</name>
    <dbReference type="NCBI Taxonomy" id="390850"/>
    <lineage>
        <taxon>Eukaryota</taxon>
        <taxon>Metazoa</taxon>
        <taxon>Ecdysozoa</taxon>
        <taxon>Nematoda</taxon>
        <taxon>Chromadorea</taxon>
        <taxon>Rhabditida</taxon>
        <taxon>Tylenchina</taxon>
        <taxon>Tylenchomorpha</taxon>
        <taxon>Tylenchoidea</taxon>
        <taxon>Meloidogynidae</taxon>
        <taxon>Meloidogyninae</taxon>
        <taxon>Meloidogyne</taxon>
    </lineage>
</organism>
<dbReference type="EMBL" id="CAVMJV010000008">
    <property type="protein sequence ID" value="CAK5037221.1"/>
    <property type="molecule type" value="Genomic_DNA"/>
</dbReference>
<sequence length="77" mass="8495">MSILFPVVKTSFSSLSDPKLHFFSFIILLHSSLDTSNISEDTGSVIGTLVIEVYFLTILRIFLQAHASVAYSKSLSI</sequence>
<keyword evidence="2" id="KW-1185">Reference proteome</keyword>
<evidence type="ECO:0000313" key="1">
    <source>
        <dbReference type="EMBL" id="CAK5037221.1"/>
    </source>
</evidence>
<gene>
    <name evidence="1" type="ORF">MENTE1834_LOCUS9262</name>
</gene>
<protein>
    <submittedName>
        <fullName evidence="1">Uncharacterized protein</fullName>
    </submittedName>
</protein>
<accession>A0ACB0YAD3</accession>
<name>A0ACB0YAD3_MELEN</name>
<comment type="caution">
    <text evidence="1">The sequence shown here is derived from an EMBL/GenBank/DDBJ whole genome shotgun (WGS) entry which is preliminary data.</text>
</comment>
<proteinExistence type="predicted"/>
<dbReference type="Proteomes" id="UP001497535">
    <property type="component" value="Unassembled WGS sequence"/>
</dbReference>